<keyword evidence="7 10" id="KW-0067">ATP-binding</keyword>
<dbReference type="InterPro" id="IPR014729">
    <property type="entry name" value="Rossmann-like_a/b/a_fold"/>
</dbReference>
<evidence type="ECO:0000256" key="1">
    <source>
        <dbReference type="ARBA" id="ARBA00002324"/>
    </source>
</evidence>
<dbReference type="InterPro" id="IPR005248">
    <property type="entry name" value="NadD/NMNAT"/>
</dbReference>
<comment type="function">
    <text evidence="1 10">Catalyzes the reversible adenylation of nicotinate mononucleotide (NaMN) to nicotinic acid adenine dinucleotide (NaAD).</text>
</comment>
<evidence type="ECO:0000256" key="3">
    <source>
        <dbReference type="ARBA" id="ARBA00022642"/>
    </source>
</evidence>
<keyword evidence="5 10" id="KW-0548">Nucleotidyltransferase</keyword>
<feature type="domain" description="Cytidyltransferase-like" evidence="11">
    <location>
        <begin position="5"/>
        <end position="145"/>
    </location>
</feature>
<evidence type="ECO:0000256" key="6">
    <source>
        <dbReference type="ARBA" id="ARBA00022741"/>
    </source>
</evidence>
<comment type="similarity">
    <text evidence="10">Belongs to the NadD family.</text>
</comment>
<evidence type="ECO:0000256" key="10">
    <source>
        <dbReference type="HAMAP-Rule" id="MF_00244"/>
    </source>
</evidence>
<dbReference type="Pfam" id="PF01467">
    <property type="entry name" value="CTP_transf_like"/>
    <property type="match status" value="1"/>
</dbReference>
<evidence type="ECO:0000259" key="11">
    <source>
        <dbReference type="Pfam" id="PF01467"/>
    </source>
</evidence>
<dbReference type="GO" id="GO:0005524">
    <property type="term" value="F:ATP binding"/>
    <property type="evidence" value="ECO:0007669"/>
    <property type="project" value="UniProtKB-KW"/>
</dbReference>
<proteinExistence type="inferred from homology"/>
<keyword evidence="13" id="KW-1185">Reference proteome</keyword>
<dbReference type="SUPFAM" id="SSF52374">
    <property type="entry name" value="Nucleotidylyl transferase"/>
    <property type="match status" value="1"/>
</dbReference>
<comment type="catalytic activity">
    <reaction evidence="9 10">
        <text>nicotinate beta-D-ribonucleotide + ATP + H(+) = deamido-NAD(+) + diphosphate</text>
        <dbReference type="Rhea" id="RHEA:22860"/>
        <dbReference type="ChEBI" id="CHEBI:15378"/>
        <dbReference type="ChEBI" id="CHEBI:30616"/>
        <dbReference type="ChEBI" id="CHEBI:33019"/>
        <dbReference type="ChEBI" id="CHEBI:57502"/>
        <dbReference type="ChEBI" id="CHEBI:58437"/>
        <dbReference type="EC" id="2.7.7.18"/>
    </reaction>
</comment>
<keyword evidence="4 10" id="KW-0808">Transferase</keyword>
<dbReference type="NCBIfam" id="TIGR00125">
    <property type="entry name" value="cyt_tran_rel"/>
    <property type="match status" value="1"/>
</dbReference>
<evidence type="ECO:0000256" key="9">
    <source>
        <dbReference type="ARBA" id="ARBA00048721"/>
    </source>
</evidence>
<reference evidence="12" key="1">
    <citation type="submission" date="2020-08" db="EMBL/GenBank/DDBJ databases">
        <authorList>
            <person name="Cejkova D."/>
            <person name="Kubasova T."/>
            <person name="Jahodarova E."/>
            <person name="Rychlik I."/>
        </authorList>
    </citation>
    <scope>NUCLEOTIDE SEQUENCE</scope>
    <source>
        <strain evidence="12">An420c</strain>
    </source>
</reference>
<comment type="caution">
    <text evidence="12">The sequence shown here is derived from an EMBL/GenBank/DDBJ whole genome shotgun (WGS) entry which is preliminary data.</text>
</comment>
<evidence type="ECO:0000256" key="5">
    <source>
        <dbReference type="ARBA" id="ARBA00022695"/>
    </source>
</evidence>
<dbReference type="InterPro" id="IPR004821">
    <property type="entry name" value="Cyt_trans-like"/>
</dbReference>
<evidence type="ECO:0000313" key="13">
    <source>
        <dbReference type="Proteomes" id="UP000713880"/>
    </source>
</evidence>
<keyword evidence="3 10" id="KW-0662">Pyridine nucleotide biosynthesis</keyword>
<evidence type="ECO:0000313" key="12">
    <source>
        <dbReference type="EMBL" id="MBM6826002.1"/>
    </source>
</evidence>
<reference evidence="12" key="2">
    <citation type="journal article" date="2021" name="Sci. Rep.">
        <title>The distribution of antibiotic resistance genes in chicken gut microbiota commensals.</title>
        <authorList>
            <person name="Juricova H."/>
            <person name="Matiasovicova J."/>
            <person name="Kubasova T."/>
            <person name="Cejkova D."/>
            <person name="Rychlik I."/>
        </authorList>
    </citation>
    <scope>NUCLEOTIDE SEQUENCE</scope>
    <source>
        <strain evidence="12">An420c</strain>
    </source>
</reference>
<dbReference type="Gene3D" id="3.40.50.620">
    <property type="entry name" value="HUPs"/>
    <property type="match status" value="1"/>
</dbReference>
<dbReference type="RefSeq" id="WP_204908067.1">
    <property type="nucleotide sequence ID" value="NZ_JACJLV010000005.1"/>
</dbReference>
<dbReference type="Proteomes" id="UP000713880">
    <property type="component" value="Unassembled WGS sequence"/>
</dbReference>
<dbReference type="EMBL" id="JACJLV010000005">
    <property type="protein sequence ID" value="MBM6826002.1"/>
    <property type="molecule type" value="Genomic_DNA"/>
</dbReference>
<dbReference type="CDD" id="cd02165">
    <property type="entry name" value="NMNAT"/>
    <property type="match status" value="1"/>
</dbReference>
<sequence>MKIGIMGGTFDPIHNGHLMLGEAAYEAFELDQIWFLPNGNPPHKKNSRIEADASDRVTMTRLAVSGVPYFRVETYEARRKEVSCTYRTLEYFHEKYPNDQMYFIIGADSLFSIESWVHPERIFPRCTILAAYRDEVNSRKMMEEKIWDLQEKYHADIRLLVTPLMHVASHELRQLIKEGQDISPYVPKPVVQYIKENGLYRS</sequence>
<dbReference type="PANTHER" id="PTHR39321">
    <property type="entry name" value="NICOTINATE-NUCLEOTIDE ADENYLYLTRANSFERASE-RELATED"/>
    <property type="match status" value="1"/>
</dbReference>
<accession>A0A939BJ71</accession>
<evidence type="ECO:0000256" key="8">
    <source>
        <dbReference type="ARBA" id="ARBA00023027"/>
    </source>
</evidence>
<evidence type="ECO:0000256" key="7">
    <source>
        <dbReference type="ARBA" id="ARBA00022840"/>
    </source>
</evidence>
<dbReference type="NCBIfam" id="TIGR00482">
    <property type="entry name" value="nicotinate (nicotinamide) nucleotide adenylyltransferase"/>
    <property type="match status" value="1"/>
</dbReference>
<dbReference type="EC" id="2.7.7.18" evidence="10"/>
<protein>
    <recommendedName>
        <fullName evidence="10">Probable nicotinate-nucleotide adenylyltransferase</fullName>
        <ecNumber evidence="10">2.7.7.18</ecNumber>
    </recommendedName>
    <alternativeName>
        <fullName evidence="10">Deamido-NAD(+) diphosphorylase</fullName>
    </alternativeName>
    <alternativeName>
        <fullName evidence="10">Deamido-NAD(+) pyrophosphorylase</fullName>
    </alternativeName>
    <alternativeName>
        <fullName evidence="10">Nicotinate mononucleotide adenylyltransferase</fullName>
        <shortName evidence="10">NaMN adenylyltransferase</shortName>
    </alternativeName>
</protein>
<dbReference type="NCBIfam" id="NF000840">
    <property type="entry name" value="PRK00071.1-3"/>
    <property type="match status" value="1"/>
</dbReference>
<name>A0A939BJ71_9CLOT</name>
<keyword evidence="6 10" id="KW-0547">Nucleotide-binding</keyword>
<evidence type="ECO:0000256" key="4">
    <source>
        <dbReference type="ARBA" id="ARBA00022679"/>
    </source>
</evidence>
<dbReference type="GO" id="GO:0004515">
    <property type="term" value="F:nicotinate-nucleotide adenylyltransferase activity"/>
    <property type="evidence" value="ECO:0007669"/>
    <property type="project" value="UniProtKB-UniRule"/>
</dbReference>
<dbReference type="AlphaFoldDB" id="A0A939BJ71"/>
<comment type="pathway">
    <text evidence="2 10">Cofactor biosynthesis; NAD(+) biosynthesis; deamido-NAD(+) from nicotinate D-ribonucleotide: step 1/1.</text>
</comment>
<evidence type="ECO:0000256" key="2">
    <source>
        <dbReference type="ARBA" id="ARBA00005019"/>
    </source>
</evidence>
<dbReference type="HAMAP" id="MF_00244">
    <property type="entry name" value="NaMN_adenylyltr"/>
    <property type="match status" value="1"/>
</dbReference>
<dbReference type="GO" id="GO:0009435">
    <property type="term" value="P:NAD+ biosynthetic process"/>
    <property type="evidence" value="ECO:0007669"/>
    <property type="project" value="UniProtKB-UniRule"/>
</dbReference>
<dbReference type="PANTHER" id="PTHR39321:SF3">
    <property type="entry name" value="PHOSPHOPANTETHEINE ADENYLYLTRANSFERASE"/>
    <property type="match status" value="1"/>
</dbReference>
<gene>
    <name evidence="10 12" type="primary">nadD</name>
    <name evidence="12" type="ORF">H6A13_02630</name>
</gene>
<keyword evidence="8 10" id="KW-0520">NAD</keyword>
<organism evidence="12 13">
    <name type="scientific">Mordavella massiliensis</name>
    <dbReference type="NCBI Taxonomy" id="1871024"/>
    <lineage>
        <taxon>Bacteria</taxon>
        <taxon>Bacillati</taxon>
        <taxon>Bacillota</taxon>
        <taxon>Clostridia</taxon>
        <taxon>Eubacteriales</taxon>
        <taxon>Clostridiaceae</taxon>
        <taxon>Mordavella</taxon>
    </lineage>
</organism>